<comment type="caution">
    <text evidence="3">The sequence shown here is derived from an EMBL/GenBank/DDBJ whole genome shotgun (WGS) entry which is preliminary data.</text>
</comment>
<dbReference type="SUPFAM" id="SSF53474">
    <property type="entry name" value="alpha/beta-Hydrolases"/>
    <property type="match status" value="1"/>
</dbReference>
<dbReference type="InterPro" id="IPR029058">
    <property type="entry name" value="AB_hydrolase_fold"/>
</dbReference>
<sequence length="750" mass="84835">MASCRILMRQGWRVSRRVLGGLGIRLPREVCVYSIERPSPSPFVAPRRWHTIASQPDIRSNIVDCAHRGPPGMYPNSKRIIVCCDGTWNNTNKRGSGPPSNVSRLSGAIARKCCTGKPQIVHYHPGVGTEETTISHYVGGAFGTGILPDIVENYRFICDNYNPGDEIVILGFSRGAFTARSVASMVCNLGFLNRTGIDELPNIFHDYHHWADWTSESKYDEKEYLCAFTLENYMRVLRLKAWREGGKLTKSMDEMKEELDREKREFFRKMTLQTVEGTEPGKKRMDLLKMADMYRDMLHEMSLAKRVHNGDIIDYAPIEGKVSVVGVWDTVGSLGLPRMQWAPSNRNDRELRFASLDVHPGVDYAFHALALDEWRTAFGPTLWSLHPDNKHTELRQVWFPGSHSNVGGGFEDQQIATIALAWMADQLTSVGVEFGRPEMQRIFYDVNSEAQSRPWGMGKIHNPSGATSIPDRVYDALPWRYFTGKQTPARTPGLYTHDGADDPLLNTKESVHPSVRIRYLYDGKGLDDEPQWPCRALTENGYTLVKQDVSSVAVRPSRVPHALKPYHTVGGSLIPFFDDVTTVQDQPPVLDGYPAPRFVRTEQPHENDLQTMADPTTYWAWRRGDTVLPEEQLGMWERMYIKINDKLVAWQAAAEERRAKVAEEEEAARRALMSPVMRKLEDLWAGAGEAVGEARSSGAREGRYDAESMPYKDEEWQKAGTTANPRRTWTWDAKGMNGLRLDTPIDEVAG</sequence>
<proteinExistence type="predicted"/>
<dbReference type="Pfam" id="PF09994">
    <property type="entry name" value="T6SS_Tle1-like_cat"/>
    <property type="match status" value="1"/>
</dbReference>
<protein>
    <recommendedName>
        <fullName evidence="2">T6SS Phospholipase effector Tle1-like catalytic domain-containing protein</fullName>
    </recommendedName>
</protein>
<feature type="domain" description="T6SS Phospholipase effector Tle1-like catalytic" evidence="2">
    <location>
        <begin position="78"/>
        <end position="426"/>
    </location>
</feature>
<evidence type="ECO:0000313" key="3">
    <source>
        <dbReference type="EMBL" id="SPN99730.1"/>
    </source>
</evidence>
<dbReference type="Proteomes" id="UP001187682">
    <property type="component" value="Unassembled WGS sequence"/>
</dbReference>
<evidence type="ECO:0000313" key="4">
    <source>
        <dbReference type="Proteomes" id="UP001187682"/>
    </source>
</evidence>
<reference evidence="3" key="1">
    <citation type="submission" date="2018-03" db="EMBL/GenBank/DDBJ databases">
        <authorList>
            <person name="Guldener U."/>
        </authorList>
    </citation>
    <scope>NUCLEOTIDE SEQUENCE</scope>
</reference>
<name>A0AAE8MTG6_9PEZI</name>
<keyword evidence="4" id="KW-1185">Reference proteome</keyword>
<feature type="region of interest" description="Disordered" evidence="1">
    <location>
        <begin position="711"/>
        <end position="730"/>
    </location>
</feature>
<dbReference type="PANTHER" id="PTHR33840:SF1">
    <property type="entry name" value="TLE1 PHOSPHOLIPASE DOMAIN-CONTAINING PROTEIN"/>
    <property type="match status" value="1"/>
</dbReference>
<dbReference type="EMBL" id="ONZQ02000003">
    <property type="protein sequence ID" value="SPN99730.1"/>
    <property type="molecule type" value="Genomic_DNA"/>
</dbReference>
<dbReference type="AlphaFoldDB" id="A0AAE8MTG6"/>
<gene>
    <name evidence="3" type="ORF">DNG_02581</name>
</gene>
<accession>A0AAE8MTG6</accession>
<evidence type="ECO:0000259" key="2">
    <source>
        <dbReference type="Pfam" id="PF09994"/>
    </source>
</evidence>
<organism evidence="3 4">
    <name type="scientific">Cephalotrichum gorgonifer</name>
    <dbReference type="NCBI Taxonomy" id="2041049"/>
    <lineage>
        <taxon>Eukaryota</taxon>
        <taxon>Fungi</taxon>
        <taxon>Dikarya</taxon>
        <taxon>Ascomycota</taxon>
        <taxon>Pezizomycotina</taxon>
        <taxon>Sordariomycetes</taxon>
        <taxon>Hypocreomycetidae</taxon>
        <taxon>Microascales</taxon>
        <taxon>Microascaceae</taxon>
        <taxon>Cephalotrichum</taxon>
    </lineage>
</organism>
<dbReference type="PANTHER" id="PTHR33840">
    <property type="match status" value="1"/>
</dbReference>
<dbReference type="InterPro" id="IPR018712">
    <property type="entry name" value="Tle1-like_cat"/>
</dbReference>
<evidence type="ECO:0000256" key="1">
    <source>
        <dbReference type="SAM" id="MobiDB-lite"/>
    </source>
</evidence>